<keyword evidence="5 7" id="KW-1133">Transmembrane helix</keyword>
<sequence length="409" mass="45630">MREVFGNRNFRRLFFSNLFAGFGQGMTMIGISWYLVEMTGMARLLGSTMLISSILVFLIGPFTGAVIDRFSRKAILQIEQIGGFIVLAVLAAWGFWGTYHEWMMVLIYLTTTFMLQIHYPTQSALVQETFDQKQYNAINSLLEIQNQTALVSAGALAGLLLVKFGLQIVLLLNALTYLLAFVLLSGMDYVFTVKQPATKNIRISWRQQFNQGWIFIRERRGFMIFGVSALVPFIAVTLVNLLNPIFVRQTLKEDVHIYSLAEVSYSIGAVLAGACIAWISRKFGAFSSMVFHFMLMALVLALTVVLPTGWIFVLLSAFLGWCNVSTRLIRQNVYMQLLPNHFMGRVLSSLNSVGTLMRLLLLALFTTIIDSTGAEVGFLVLAGLLVVSGAGIMVSMRMLMEQVPSADEV</sequence>
<dbReference type="Proteomes" id="UP000271031">
    <property type="component" value="Unassembled WGS sequence"/>
</dbReference>
<comment type="subcellular location">
    <subcellularLocation>
        <location evidence="1">Cell membrane</location>
        <topology evidence="1">Multi-pass membrane protein</topology>
    </subcellularLocation>
</comment>
<dbReference type="GO" id="GO:0005886">
    <property type="term" value="C:plasma membrane"/>
    <property type="evidence" value="ECO:0007669"/>
    <property type="project" value="UniProtKB-SubCell"/>
</dbReference>
<feature type="transmembrane region" description="Helical" evidence="7">
    <location>
        <begin position="74"/>
        <end position="96"/>
    </location>
</feature>
<accession>A0A3M8DQF5</accession>
<evidence type="ECO:0000256" key="1">
    <source>
        <dbReference type="ARBA" id="ARBA00004651"/>
    </source>
</evidence>
<feature type="transmembrane region" description="Helical" evidence="7">
    <location>
        <begin position="12"/>
        <end position="36"/>
    </location>
</feature>
<evidence type="ECO:0000256" key="6">
    <source>
        <dbReference type="ARBA" id="ARBA00023136"/>
    </source>
</evidence>
<feature type="transmembrane region" description="Helical" evidence="7">
    <location>
        <begin position="222"/>
        <end position="243"/>
    </location>
</feature>
<feature type="transmembrane region" description="Helical" evidence="7">
    <location>
        <begin position="286"/>
        <end position="304"/>
    </location>
</feature>
<keyword evidence="4 7" id="KW-0812">Transmembrane</keyword>
<feature type="transmembrane region" description="Helical" evidence="7">
    <location>
        <begin position="168"/>
        <end position="191"/>
    </location>
</feature>
<feature type="transmembrane region" description="Helical" evidence="7">
    <location>
        <begin position="350"/>
        <end position="369"/>
    </location>
</feature>
<protein>
    <submittedName>
        <fullName evidence="8">MFS transporter</fullName>
    </submittedName>
</protein>
<name>A0A3M8DQF5_9BACL</name>
<evidence type="ECO:0000256" key="2">
    <source>
        <dbReference type="ARBA" id="ARBA00022448"/>
    </source>
</evidence>
<dbReference type="Gene3D" id="1.20.1250.20">
    <property type="entry name" value="MFS general substrate transporter like domains"/>
    <property type="match status" value="1"/>
</dbReference>
<dbReference type="SUPFAM" id="SSF103473">
    <property type="entry name" value="MFS general substrate transporter"/>
    <property type="match status" value="1"/>
</dbReference>
<evidence type="ECO:0000256" key="7">
    <source>
        <dbReference type="SAM" id="Phobius"/>
    </source>
</evidence>
<keyword evidence="2" id="KW-0813">Transport</keyword>
<organism evidence="8 9">
    <name type="scientific">Brevibacillus fluminis</name>
    <dbReference type="NCBI Taxonomy" id="511487"/>
    <lineage>
        <taxon>Bacteria</taxon>
        <taxon>Bacillati</taxon>
        <taxon>Bacillota</taxon>
        <taxon>Bacilli</taxon>
        <taxon>Bacillales</taxon>
        <taxon>Paenibacillaceae</taxon>
        <taxon>Brevibacillus</taxon>
    </lineage>
</organism>
<dbReference type="EMBL" id="RHHQ01000008">
    <property type="protein sequence ID" value="RNB89759.1"/>
    <property type="molecule type" value="Genomic_DNA"/>
</dbReference>
<keyword evidence="6 7" id="KW-0472">Membrane</keyword>
<feature type="transmembrane region" description="Helical" evidence="7">
    <location>
        <begin position="255"/>
        <end position="279"/>
    </location>
</feature>
<dbReference type="RefSeq" id="WP_122918013.1">
    <property type="nucleotide sequence ID" value="NZ_RHHQ01000008.1"/>
</dbReference>
<feature type="transmembrane region" description="Helical" evidence="7">
    <location>
        <begin position="310"/>
        <end position="329"/>
    </location>
</feature>
<proteinExistence type="predicted"/>
<keyword evidence="9" id="KW-1185">Reference proteome</keyword>
<keyword evidence="3" id="KW-1003">Cell membrane</keyword>
<dbReference type="InterPro" id="IPR036259">
    <property type="entry name" value="MFS_trans_sf"/>
</dbReference>
<dbReference type="CDD" id="cd06173">
    <property type="entry name" value="MFS_MefA_like"/>
    <property type="match status" value="1"/>
</dbReference>
<evidence type="ECO:0000313" key="9">
    <source>
        <dbReference type="Proteomes" id="UP000271031"/>
    </source>
</evidence>
<evidence type="ECO:0000256" key="4">
    <source>
        <dbReference type="ARBA" id="ARBA00022692"/>
    </source>
</evidence>
<evidence type="ECO:0000313" key="8">
    <source>
        <dbReference type="EMBL" id="RNB89759.1"/>
    </source>
</evidence>
<dbReference type="PANTHER" id="PTHR23513:SF11">
    <property type="entry name" value="STAPHYLOFERRIN A TRANSPORTER"/>
    <property type="match status" value="1"/>
</dbReference>
<comment type="caution">
    <text evidence="8">The sequence shown here is derived from an EMBL/GenBank/DDBJ whole genome shotgun (WGS) entry which is preliminary data.</text>
</comment>
<evidence type="ECO:0000256" key="3">
    <source>
        <dbReference type="ARBA" id="ARBA00022475"/>
    </source>
</evidence>
<feature type="transmembrane region" description="Helical" evidence="7">
    <location>
        <begin position="48"/>
        <end position="67"/>
    </location>
</feature>
<reference evidence="8 9" key="1">
    <citation type="submission" date="2018-10" db="EMBL/GenBank/DDBJ databases">
        <title>Phylogenomics of Brevibacillus.</title>
        <authorList>
            <person name="Dunlap C."/>
        </authorList>
    </citation>
    <scope>NUCLEOTIDE SEQUENCE [LARGE SCALE GENOMIC DNA]</scope>
    <source>
        <strain evidence="8 9">JCM 15716</strain>
    </source>
</reference>
<feature type="transmembrane region" description="Helical" evidence="7">
    <location>
        <begin position="375"/>
        <end position="394"/>
    </location>
</feature>
<gene>
    <name evidence="8" type="ORF">EDM56_11350</name>
</gene>
<dbReference type="Pfam" id="PF05977">
    <property type="entry name" value="MFS_3"/>
    <property type="match status" value="1"/>
</dbReference>
<dbReference type="PANTHER" id="PTHR23513">
    <property type="entry name" value="INTEGRAL MEMBRANE EFFLUX PROTEIN-RELATED"/>
    <property type="match status" value="1"/>
</dbReference>
<dbReference type="AlphaFoldDB" id="A0A3M8DQF5"/>
<dbReference type="InterPro" id="IPR010290">
    <property type="entry name" value="TM_effector"/>
</dbReference>
<dbReference type="OrthoDB" id="9775268at2"/>
<evidence type="ECO:0000256" key="5">
    <source>
        <dbReference type="ARBA" id="ARBA00022989"/>
    </source>
</evidence>